<keyword evidence="1" id="KW-0805">Transcription regulation</keyword>
<dbReference type="GO" id="GO:0003677">
    <property type="term" value="F:DNA binding"/>
    <property type="evidence" value="ECO:0007669"/>
    <property type="project" value="UniProtKB-KW"/>
</dbReference>
<dbReference type="PRINTS" id="PR00037">
    <property type="entry name" value="HTHLACR"/>
</dbReference>
<dbReference type="SMART" id="SM00345">
    <property type="entry name" value="HTH_GNTR"/>
    <property type="match status" value="1"/>
</dbReference>
<dbReference type="Gene3D" id="3.40.1410.10">
    <property type="entry name" value="Chorismate lyase-like"/>
    <property type="match status" value="1"/>
</dbReference>
<dbReference type="CDD" id="cd07377">
    <property type="entry name" value="WHTH_GntR"/>
    <property type="match status" value="1"/>
</dbReference>
<feature type="domain" description="HTH gntR-type" evidence="4">
    <location>
        <begin position="20"/>
        <end position="87"/>
    </location>
</feature>
<evidence type="ECO:0000256" key="3">
    <source>
        <dbReference type="ARBA" id="ARBA00023163"/>
    </source>
</evidence>
<dbReference type="Gene3D" id="1.10.10.10">
    <property type="entry name" value="Winged helix-like DNA-binding domain superfamily/Winged helix DNA-binding domain"/>
    <property type="match status" value="1"/>
</dbReference>
<keyword evidence="2" id="KW-0238">DNA-binding</keyword>
<dbReference type="PRINTS" id="PR00035">
    <property type="entry name" value="HTHGNTR"/>
</dbReference>
<keyword evidence="3" id="KW-0804">Transcription</keyword>
<dbReference type="InterPro" id="IPR000524">
    <property type="entry name" value="Tscrpt_reg_HTH_GntR"/>
</dbReference>
<dbReference type="GO" id="GO:0003700">
    <property type="term" value="F:DNA-binding transcription factor activity"/>
    <property type="evidence" value="ECO:0007669"/>
    <property type="project" value="InterPro"/>
</dbReference>
<proteinExistence type="predicted"/>
<dbReference type="SMART" id="SM00866">
    <property type="entry name" value="UTRA"/>
    <property type="match status" value="1"/>
</dbReference>
<evidence type="ECO:0000259" key="4">
    <source>
        <dbReference type="PROSITE" id="PS50949"/>
    </source>
</evidence>
<gene>
    <name evidence="5" type="ORF">SAMN02745126_02753</name>
</gene>
<evidence type="ECO:0000313" key="5">
    <source>
        <dbReference type="EMBL" id="SJZ89491.1"/>
    </source>
</evidence>
<protein>
    <submittedName>
        <fullName evidence="5">GntR family transcriptional regulator, phosphonate transport system regulatory protein</fullName>
    </submittedName>
</protein>
<dbReference type="PANTHER" id="PTHR44846:SF16">
    <property type="entry name" value="TRANSCRIPTIONAL REGULATOR PHNF-RELATED"/>
    <property type="match status" value="1"/>
</dbReference>
<dbReference type="InterPro" id="IPR036388">
    <property type="entry name" value="WH-like_DNA-bd_sf"/>
</dbReference>
<dbReference type="InterPro" id="IPR011663">
    <property type="entry name" value="UTRA"/>
</dbReference>
<accession>A0A1T4PDP5</accession>
<dbReference type="InterPro" id="IPR050679">
    <property type="entry name" value="Bact_HTH_transcr_reg"/>
</dbReference>
<dbReference type="InterPro" id="IPR001034">
    <property type="entry name" value="DeoR_HTH"/>
</dbReference>
<dbReference type="AlphaFoldDB" id="A0A1T4PDP5"/>
<dbReference type="Pfam" id="PF07702">
    <property type="entry name" value="UTRA"/>
    <property type="match status" value="1"/>
</dbReference>
<dbReference type="Proteomes" id="UP000190092">
    <property type="component" value="Unassembled WGS sequence"/>
</dbReference>
<name>A0A1T4PDP5_9HYPH</name>
<dbReference type="InterPro" id="IPR028978">
    <property type="entry name" value="Chorismate_lyase_/UTRA_dom_sf"/>
</dbReference>
<dbReference type="InterPro" id="IPR036390">
    <property type="entry name" value="WH_DNA-bd_sf"/>
</dbReference>
<dbReference type="STRING" id="225324.SAMN02745126_02753"/>
<evidence type="ECO:0000256" key="2">
    <source>
        <dbReference type="ARBA" id="ARBA00023125"/>
    </source>
</evidence>
<dbReference type="RefSeq" id="WP_170920932.1">
    <property type="nucleotide sequence ID" value="NZ_FUWJ01000002.1"/>
</dbReference>
<organism evidence="5 6">
    <name type="scientific">Enhydrobacter aerosaccus</name>
    <dbReference type="NCBI Taxonomy" id="225324"/>
    <lineage>
        <taxon>Bacteria</taxon>
        <taxon>Pseudomonadati</taxon>
        <taxon>Pseudomonadota</taxon>
        <taxon>Alphaproteobacteria</taxon>
        <taxon>Hyphomicrobiales</taxon>
        <taxon>Enhydrobacter</taxon>
    </lineage>
</organism>
<dbReference type="PANTHER" id="PTHR44846">
    <property type="entry name" value="MANNOSYL-D-GLYCERATE TRANSPORT/METABOLISM SYSTEM REPRESSOR MNGR-RELATED"/>
    <property type="match status" value="1"/>
</dbReference>
<evidence type="ECO:0000256" key="1">
    <source>
        <dbReference type="ARBA" id="ARBA00023015"/>
    </source>
</evidence>
<dbReference type="SUPFAM" id="SSF64288">
    <property type="entry name" value="Chorismate lyase-like"/>
    <property type="match status" value="1"/>
</dbReference>
<reference evidence="6" key="1">
    <citation type="submission" date="2017-02" db="EMBL/GenBank/DDBJ databases">
        <authorList>
            <person name="Varghese N."/>
            <person name="Submissions S."/>
        </authorList>
    </citation>
    <scope>NUCLEOTIDE SEQUENCE [LARGE SCALE GENOMIC DNA]</scope>
    <source>
        <strain evidence="6">ATCC 27094</strain>
    </source>
</reference>
<dbReference type="PROSITE" id="PS50949">
    <property type="entry name" value="HTH_GNTR"/>
    <property type="match status" value="1"/>
</dbReference>
<evidence type="ECO:0000313" key="6">
    <source>
        <dbReference type="Proteomes" id="UP000190092"/>
    </source>
</evidence>
<dbReference type="SUPFAM" id="SSF46785">
    <property type="entry name" value="Winged helix' DNA-binding domain"/>
    <property type="match status" value="1"/>
</dbReference>
<keyword evidence="6" id="KW-1185">Reference proteome</keyword>
<dbReference type="EMBL" id="FUWJ01000002">
    <property type="protein sequence ID" value="SJZ89491.1"/>
    <property type="molecule type" value="Genomic_DNA"/>
</dbReference>
<dbReference type="Pfam" id="PF00392">
    <property type="entry name" value="GntR"/>
    <property type="match status" value="1"/>
</dbReference>
<sequence>MANANGVRRRPGASSAPRKSLGYADIAELVRQAIPATYPPGSKIASERELADEFKVNRHTVRRALSELERQGLITTVHGSGSIVARRRMEHRLSYDTRFTTSAELAGMSATTTVVQADGEPTSDEIALAKALVKARPNGKLVTARYANGTPVCWIRHLFFGLDVDALASTYKEGSLHKHIDRQFGVRLRRRESHVSADRPSPTDVRLLFVPLDLPILCANSVNVNAETGQPVELSLTRFRSDAVDLRFDYGPAL</sequence>